<dbReference type="Gene3D" id="3.40.50.2300">
    <property type="match status" value="1"/>
</dbReference>
<dbReference type="InterPro" id="IPR011006">
    <property type="entry name" value="CheY-like_superfamily"/>
</dbReference>
<dbReference type="PROSITE" id="PS50110">
    <property type="entry name" value="RESPONSE_REGULATORY"/>
    <property type="match status" value="1"/>
</dbReference>
<keyword evidence="5" id="KW-1185">Reference proteome</keyword>
<proteinExistence type="predicted"/>
<dbReference type="Pfam" id="PF00072">
    <property type="entry name" value="Response_reg"/>
    <property type="match status" value="1"/>
</dbReference>
<dbReference type="InterPro" id="IPR050595">
    <property type="entry name" value="Bact_response_regulator"/>
</dbReference>
<dbReference type="Proteomes" id="UP000305887">
    <property type="component" value="Unassembled WGS sequence"/>
</dbReference>
<reference evidence="4 5" key="1">
    <citation type="submission" date="2019-06" db="EMBL/GenBank/DDBJ databases">
        <title>YIM 131921 draft genome.</title>
        <authorList>
            <person name="Jiang L."/>
        </authorList>
    </citation>
    <scope>NUCLEOTIDE SEQUENCE [LARGE SCALE GENOMIC DNA]</scope>
    <source>
        <strain evidence="4 5">YIM 131921</strain>
    </source>
</reference>
<evidence type="ECO:0000313" key="5">
    <source>
        <dbReference type="Proteomes" id="UP000305887"/>
    </source>
</evidence>
<evidence type="ECO:0000313" key="4">
    <source>
        <dbReference type="EMBL" id="TNC48320.1"/>
    </source>
</evidence>
<evidence type="ECO:0000259" key="3">
    <source>
        <dbReference type="PROSITE" id="PS50110"/>
    </source>
</evidence>
<dbReference type="PANTHER" id="PTHR44591:SF24">
    <property type="entry name" value="PROTEIN-GLUTAMATE METHYLESTERASE_PROTEIN-GLUTAMINE GLUTAMINASE 1"/>
    <property type="match status" value="1"/>
</dbReference>
<dbReference type="SMART" id="SM00448">
    <property type="entry name" value="REC"/>
    <property type="match status" value="1"/>
</dbReference>
<dbReference type="GO" id="GO:0000160">
    <property type="term" value="P:phosphorelay signal transduction system"/>
    <property type="evidence" value="ECO:0007669"/>
    <property type="project" value="InterPro"/>
</dbReference>
<sequence length="129" mass="13324">MTEEGPAGANGGFAGKRILVVEDEMIVAMLIEDILTDMGATVIGPAARVSRAIELLGAESVDAALLDVNLAGEMTTPVAEELRRRGIPFAFATGYGAAGVPAGFAGQPLLQKPFQERDLGQVMAQVLAA</sequence>
<comment type="caution">
    <text evidence="4">The sequence shown here is derived from an EMBL/GenBank/DDBJ whole genome shotgun (WGS) entry which is preliminary data.</text>
</comment>
<accession>A0A5C4MQY0</accession>
<keyword evidence="1 2" id="KW-0597">Phosphoprotein</keyword>
<dbReference type="SUPFAM" id="SSF52172">
    <property type="entry name" value="CheY-like"/>
    <property type="match status" value="1"/>
</dbReference>
<name>A0A5C4MQY0_9RHOB</name>
<feature type="modified residue" description="4-aspartylphosphate" evidence="2">
    <location>
        <position position="67"/>
    </location>
</feature>
<dbReference type="EMBL" id="VDFU01000018">
    <property type="protein sequence ID" value="TNC48320.1"/>
    <property type="molecule type" value="Genomic_DNA"/>
</dbReference>
<dbReference type="InterPro" id="IPR001789">
    <property type="entry name" value="Sig_transdc_resp-reg_receiver"/>
</dbReference>
<evidence type="ECO:0000256" key="1">
    <source>
        <dbReference type="ARBA" id="ARBA00022553"/>
    </source>
</evidence>
<dbReference type="OrthoDB" id="582170at2"/>
<protein>
    <submittedName>
        <fullName evidence="4">Response regulator</fullName>
    </submittedName>
</protein>
<feature type="domain" description="Response regulatory" evidence="3">
    <location>
        <begin position="17"/>
        <end position="127"/>
    </location>
</feature>
<gene>
    <name evidence="4" type="ORF">FHG66_14455</name>
</gene>
<evidence type="ECO:0000256" key="2">
    <source>
        <dbReference type="PROSITE-ProRule" id="PRU00169"/>
    </source>
</evidence>
<dbReference type="PANTHER" id="PTHR44591">
    <property type="entry name" value="STRESS RESPONSE REGULATOR PROTEIN 1"/>
    <property type="match status" value="1"/>
</dbReference>
<organism evidence="4 5">
    <name type="scientific">Rubellimicrobium rubrum</name>
    <dbReference type="NCBI Taxonomy" id="2585369"/>
    <lineage>
        <taxon>Bacteria</taxon>
        <taxon>Pseudomonadati</taxon>
        <taxon>Pseudomonadota</taxon>
        <taxon>Alphaproteobacteria</taxon>
        <taxon>Rhodobacterales</taxon>
        <taxon>Roseobacteraceae</taxon>
        <taxon>Rubellimicrobium</taxon>
    </lineage>
</organism>
<dbReference type="RefSeq" id="WP_139077774.1">
    <property type="nucleotide sequence ID" value="NZ_VDFU01000018.1"/>
</dbReference>
<dbReference type="AlphaFoldDB" id="A0A5C4MQY0"/>